<protein>
    <submittedName>
        <fullName evidence="4">Sugar transferase</fullName>
    </submittedName>
</protein>
<evidence type="ECO:0000313" key="5">
    <source>
        <dbReference type="Proteomes" id="UP001165367"/>
    </source>
</evidence>
<keyword evidence="4" id="KW-0808">Transferase</keyword>
<keyword evidence="5" id="KW-1185">Reference proteome</keyword>
<dbReference type="GO" id="GO:0016740">
    <property type="term" value="F:transferase activity"/>
    <property type="evidence" value="ECO:0007669"/>
    <property type="project" value="UniProtKB-KW"/>
</dbReference>
<gene>
    <name evidence="4" type="ORF">LZZ85_21395</name>
</gene>
<evidence type="ECO:0000256" key="1">
    <source>
        <dbReference type="ARBA" id="ARBA00006464"/>
    </source>
</evidence>
<name>A0ABS9KWZ6_9BACT</name>
<proteinExistence type="inferred from homology"/>
<keyword evidence="2" id="KW-0812">Transmembrane</keyword>
<dbReference type="PANTHER" id="PTHR30576">
    <property type="entry name" value="COLANIC BIOSYNTHESIS UDP-GLUCOSE LIPID CARRIER TRANSFERASE"/>
    <property type="match status" value="1"/>
</dbReference>
<dbReference type="EMBL" id="JAKLTR010000015">
    <property type="protein sequence ID" value="MCG2616866.1"/>
    <property type="molecule type" value="Genomic_DNA"/>
</dbReference>
<feature type="transmembrane region" description="Helical" evidence="2">
    <location>
        <begin position="184"/>
        <end position="205"/>
    </location>
</feature>
<comment type="similarity">
    <text evidence="1">Belongs to the bacterial sugar transferase family.</text>
</comment>
<dbReference type="Proteomes" id="UP001165367">
    <property type="component" value="Unassembled WGS sequence"/>
</dbReference>
<keyword evidence="2" id="KW-1133">Transmembrane helix</keyword>
<comment type="caution">
    <text evidence="4">The sequence shown here is derived from an EMBL/GenBank/DDBJ whole genome shotgun (WGS) entry which is preliminary data.</text>
</comment>
<evidence type="ECO:0000313" key="4">
    <source>
        <dbReference type="EMBL" id="MCG2616866.1"/>
    </source>
</evidence>
<dbReference type="Pfam" id="PF02397">
    <property type="entry name" value="Bac_transf"/>
    <property type="match status" value="1"/>
</dbReference>
<organism evidence="4 5">
    <name type="scientific">Terrimonas ginsenosidimutans</name>
    <dbReference type="NCBI Taxonomy" id="2908004"/>
    <lineage>
        <taxon>Bacteria</taxon>
        <taxon>Pseudomonadati</taxon>
        <taxon>Bacteroidota</taxon>
        <taxon>Chitinophagia</taxon>
        <taxon>Chitinophagales</taxon>
        <taxon>Chitinophagaceae</taxon>
        <taxon>Terrimonas</taxon>
    </lineage>
</organism>
<sequence>MQAETYQITADAGRKWQILGSQRYALTDKKGLAFLYIGLQEDCLKSADCFQKGLFAENFDQAKGLIEDLTRSNIPDAVFVDVPLNKTDYSRFCAYLKEKTAGKMVVIYNQKHLDAAKIKFLKQSDIVDDIVDIELSGINYSDKIQFLKRVKSRQGGLSVSYNGLMENNGPVQRKTSIIKRVIDVVLASLIILMLLPLFLMVAFVIRMESRGPVFYTSNRAGRGFKVFKFYKFRTMVVDADKKIDQLAHLNQYTSVGGSAMFLKINNDPRITKVGKFLRNSSLDEIPQLFNVLKGDMSLVGNRPLPLYEAATLTTNDSAERFMAPAGITGLWQIKKRGKDDMSAEERISLDISYARKANVAYDLWIMAKTPTVLFQKSNV</sequence>
<dbReference type="PANTHER" id="PTHR30576:SF0">
    <property type="entry name" value="UNDECAPRENYL-PHOSPHATE N-ACETYLGALACTOSAMINYL 1-PHOSPHATE TRANSFERASE-RELATED"/>
    <property type="match status" value="1"/>
</dbReference>
<feature type="domain" description="Bacterial sugar transferase" evidence="3">
    <location>
        <begin position="179"/>
        <end position="374"/>
    </location>
</feature>
<dbReference type="InterPro" id="IPR003362">
    <property type="entry name" value="Bact_transf"/>
</dbReference>
<accession>A0ABS9KWZ6</accession>
<evidence type="ECO:0000256" key="2">
    <source>
        <dbReference type="SAM" id="Phobius"/>
    </source>
</evidence>
<evidence type="ECO:0000259" key="3">
    <source>
        <dbReference type="Pfam" id="PF02397"/>
    </source>
</evidence>
<dbReference type="RefSeq" id="WP_237875403.1">
    <property type="nucleotide sequence ID" value="NZ_JAKLTR010000015.1"/>
</dbReference>
<keyword evidence="2" id="KW-0472">Membrane</keyword>
<reference evidence="4" key="1">
    <citation type="submission" date="2022-01" db="EMBL/GenBank/DDBJ databases">
        <authorList>
            <person name="Jo J.-H."/>
            <person name="Im W.-T."/>
        </authorList>
    </citation>
    <scope>NUCLEOTIDE SEQUENCE</scope>
    <source>
        <strain evidence="4">NA20</strain>
    </source>
</reference>